<dbReference type="Pfam" id="PF24883">
    <property type="entry name" value="NPHP3_N"/>
    <property type="match status" value="1"/>
</dbReference>
<name>Q2U714_ASPOR</name>
<feature type="domain" description="Nephrocystin 3-like N-terminal" evidence="2">
    <location>
        <begin position="97"/>
        <end position="213"/>
    </location>
</feature>
<dbReference type="EMBL" id="AP007166">
    <property type="protein sequence ID" value="BAE62651.1"/>
    <property type="molecule type" value="Genomic_DNA"/>
</dbReference>
<reference evidence="3 4" key="1">
    <citation type="journal article" date="2005" name="Nature">
        <title>Genome sequencing and analysis of Aspergillus oryzae.</title>
        <authorList>
            <person name="Machida M."/>
            <person name="Asai K."/>
            <person name="Sano M."/>
            <person name="Tanaka T."/>
            <person name="Kumagai T."/>
            <person name="Terai G."/>
            <person name="Kusumoto K."/>
            <person name="Arima T."/>
            <person name="Akita O."/>
            <person name="Kashiwagi Y."/>
            <person name="Abe K."/>
            <person name="Gomi K."/>
            <person name="Horiuchi H."/>
            <person name="Kitamoto K."/>
            <person name="Kobayashi T."/>
            <person name="Takeuchi M."/>
            <person name="Denning D.W."/>
            <person name="Galagan J.E."/>
            <person name="Nierman W.C."/>
            <person name="Yu J."/>
            <person name="Archer D.B."/>
            <person name="Bennett J.W."/>
            <person name="Bhatnagar D."/>
            <person name="Cleveland T.E."/>
            <person name="Fedorova N.D."/>
            <person name="Gotoh O."/>
            <person name="Horikawa H."/>
            <person name="Hosoyama A."/>
            <person name="Ichinomiya M."/>
            <person name="Igarashi R."/>
            <person name="Iwashita K."/>
            <person name="Juvvadi P.R."/>
            <person name="Kato M."/>
            <person name="Kato Y."/>
            <person name="Kin T."/>
            <person name="Kokubun A."/>
            <person name="Maeda H."/>
            <person name="Maeyama N."/>
            <person name="Maruyama J."/>
            <person name="Nagasaki H."/>
            <person name="Nakajima T."/>
            <person name="Oda K."/>
            <person name="Okada K."/>
            <person name="Paulsen I."/>
            <person name="Sakamoto K."/>
            <person name="Sawano T."/>
            <person name="Takahashi M."/>
            <person name="Takase K."/>
            <person name="Terabayashi Y."/>
            <person name="Wortman J."/>
            <person name="Yamada O."/>
            <person name="Yamagata Y."/>
            <person name="Anazawa H."/>
            <person name="Hata Y."/>
            <person name="Koide Y."/>
            <person name="Komori T."/>
            <person name="Koyama Y."/>
            <person name="Minetoki T."/>
            <person name="Suharnan S."/>
            <person name="Tanaka A."/>
            <person name="Isono K."/>
            <person name="Kuhara S."/>
            <person name="Ogasawara N."/>
            <person name="Kikuchi H."/>
        </authorList>
    </citation>
    <scope>NUCLEOTIDE SEQUENCE [LARGE SCALE GENOMIC DNA]</scope>
    <source>
        <strain evidence="4">ATCC 42149 / RIB 40</strain>
    </source>
</reference>
<evidence type="ECO:0000313" key="3">
    <source>
        <dbReference type="EMBL" id="BAE62651.1"/>
    </source>
</evidence>
<gene>
    <name evidence="3" type="ORF">AO090120000011</name>
</gene>
<dbReference type="PANTHER" id="PTHR10039:SF17">
    <property type="entry name" value="FUNGAL STAND N-TERMINAL GOODBYE DOMAIN-CONTAINING PROTEIN-RELATED"/>
    <property type="match status" value="1"/>
</dbReference>
<sequence>MESLVDKENRLVVAQTFALASDAATNSKANRALMQGLVDSFAEDRADQKKEKDKKSREQVVLKALAFDETKTNQDSGEPEAFWQTIYRNYLGQRIRGTGEWIFSDHTYVTWEKGQSSRPILAIAGGEGTGKSVLTSTIIKHLNQRKTTKSSDRRITTGYYFLEGNSRDELRNATNLETVAKSLVWQFSQSERIYLKSVAQICEHYGEIDPAEISKHLILGNRDLRQLEHHFLYCH</sequence>
<accession>Q2U714</accession>
<keyword evidence="4" id="KW-1185">Reference proteome</keyword>
<organism evidence="3 4">
    <name type="scientific">Aspergillus oryzae (strain ATCC 42149 / RIB 40)</name>
    <name type="common">Yellow koji mold</name>
    <dbReference type="NCBI Taxonomy" id="510516"/>
    <lineage>
        <taxon>Eukaryota</taxon>
        <taxon>Fungi</taxon>
        <taxon>Dikarya</taxon>
        <taxon>Ascomycota</taxon>
        <taxon>Pezizomycotina</taxon>
        <taxon>Eurotiomycetes</taxon>
        <taxon>Eurotiomycetidae</taxon>
        <taxon>Eurotiales</taxon>
        <taxon>Aspergillaceae</taxon>
        <taxon>Aspergillus</taxon>
        <taxon>Aspergillus subgen. Circumdati</taxon>
    </lineage>
</organism>
<protein>
    <submittedName>
        <fullName evidence="3">DNA, SC113</fullName>
    </submittedName>
</protein>
<proteinExistence type="predicted"/>
<dbReference type="KEGG" id="aor:AO090120000011"/>
<dbReference type="RefSeq" id="XP_023092387.1">
    <property type="nucleotide sequence ID" value="XM_023237567.1"/>
</dbReference>
<dbReference type="InterPro" id="IPR027417">
    <property type="entry name" value="P-loop_NTPase"/>
</dbReference>
<dbReference type="VEuPathDB" id="FungiDB:AO090120000011"/>
<dbReference type="PANTHER" id="PTHR10039">
    <property type="entry name" value="AMELOGENIN"/>
    <property type="match status" value="1"/>
</dbReference>
<dbReference type="InterPro" id="IPR056884">
    <property type="entry name" value="NPHP3-like_N"/>
</dbReference>
<dbReference type="Proteomes" id="UP000006564">
    <property type="component" value="Chromosome 5"/>
</dbReference>
<dbReference type="HOGENOM" id="CLU_1179996_0_0_1"/>
<evidence type="ECO:0000256" key="1">
    <source>
        <dbReference type="ARBA" id="ARBA00022737"/>
    </source>
</evidence>
<evidence type="ECO:0000259" key="2">
    <source>
        <dbReference type="Pfam" id="PF24883"/>
    </source>
</evidence>
<dbReference type="EMBL" id="BA000053">
    <property type="protein sequence ID" value="BAE62651.1"/>
    <property type="molecule type" value="Genomic_DNA"/>
</dbReference>
<dbReference type="GeneID" id="5996043"/>
<dbReference type="Gene3D" id="3.40.50.300">
    <property type="entry name" value="P-loop containing nucleotide triphosphate hydrolases"/>
    <property type="match status" value="1"/>
</dbReference>
<keyword evidence="1" id="KW-0677">Repeat</keyword>
<dbReference type="AlphaFoldDB" id="Q2U714"/>
<evidence type="ECO:0000313" key="4">
    <source>
        <dbReference type="Proteomes" id="UP000006564"/>
    </source>
</evidence>